<comment type="caution">
    <text evidence="1">The sequence shown here is derived from an EMBL/GenBank/DDBJ whole genome shotgun (WGS) entry which is preliminary data.</text>
</comment>
<organism evidence="1 2">
    <name type="scientific">Protopolystoma xenopodis</name>
    <dbReference type="NCBI Taxonomy" id="117903"/>
    <lineage>
        <taxon>Eukaryota</taxon>
        <taxon>Metazoa</taxon>
        <taxon>Spiralia</taxon>
        <taxon>Lophotrochozoa</taxon>
        <taxon>Platyhelminthes</taxon>
        <taxon>Monogenea</taxon>
        <taxon>Polyopisthocotylea</taxon>
        <taxon>Polystomatidea</taxon>
        <taxon>Polystomatidae</taxon>
        <taxon>Protopolystoma</taxon>
    </lineage>
</organism>
<dbReference type="AlphaFoldDB" id="A0A448XNN4"/>
<dbReference type="Proteomes" id="UP000784294">
    <property type="component" value="Unassembled WGS sequence"/>
</dbReference>
<reference evidence="1" key="1">
    <citation type="submission" date="2018-11" db="EMBL/GenBank/DDBJ databases">
        <authorList>
            <consortium name="Pathogen Informatics"/>
        </authorList>
    </citation>
    <scope>NUCLEOTIDE SEQUENCE</scope>
</reference>
<keyword evidence="2" id="KW-1185">Reference proteome</keyword>
<evidence type="ECO:0000313" key="1">
    <source>
        <dbReference type="EMBL" id="VEL41136.1"/>
    </source>
</evidence>
<accession>A0A448XNN4</accession>
<dbReference type="EMBL" id="CAAALY010268026">
    <property type="protein sequence ID" value="VEL41136.1"/>
    <property type="molecule type" value="Genomic_DNA"/>
</dbReference>
<protein>
    <submittedName>
        <fullName evidence="1">Uncharacterized protein</fullName>
    </submittedName>
</protein>
<name>A0A448XNN4_9PLAT</name>
<evidence type="ECO:0000313" key="2">
    <source>
        <dbReference type="Proteomes" id="UP000784294"/>
    </source>
</evidence>
<gene>
    <name evidence="1" type="ORF">PXEA_LOCUS34576</name>
</gene>
<sequence length="232" mass="26335">MGCRFSCGSYFDNGSLKVKLPPKTGRGGMQQMAQMSVGRALHKPFEGHKKGGIASLKSTCTLSDGMGISTAYSVRGHNGEVETTDRSIYRSAIRKDHTEEYGCNQNNAERQSHKEWLRCRVRPRGSRLKPAPSDKHHWWTHKQKTRTQDTLYRPLFSTSHVHSFVHSFIHTFIHSTTRSLVRWFILQGTLWDKQTNIQNAFVRHKVTNITPSGFHAVAATWPKPQLGDDFSG</sequence>
<proteinExistence type="predicted"/>